<dbReference type="EMBL" id="MU853414">
    <property type="protein sequence ID" value="KAK4133008.1"/>
    <property type="molecule type" value="Genomic_DNA"/>
</dbReference>
<organism evidence="1 2">
    <name type="scientific">Trichocladium antarcticum</name>
    <dbReference type="NCBI Taxonomy" id="1450529"/>
    <lineage>
        <taxon>Eukaryota</taxon>
        <taxon>Fungi</taxon>
        <taxon>Dikarya</taxon>
        <taxon>Ascomycota</taxon>
        <taxon>Pezizomycotina</taxon>
        <taxon>Sordariomycetes</taxon>
        <taxon>Sordariomycetidae</taxon>
        <taxon>Sordariales</taxon>
        <taxon>Chaetomiaceae</taxon>
        <taxon>Trichocladium</taxon>
    </lineage>
</organism>
<reference evidence="1" key="1">
    <citation type="journal article" date="2023" name="Mol. Phylogenet. Evol.">
        <title>Genome-scale phylogeny and comparative genomics of the fungal order Sordariales.</title>
        <authorList>
            <person name="Hensen N."/>
            <person name="Bonometti L."/>
            <person name="Westerberg I."/>
            <person name="Brannstrom I.O."/>
            <person name="Guillou S."/>
            <person name="Cros-Aarteil S."/>
            <person name="Calhoun S."/>
            <person name="Haridas S."/>
            <person name="Kuo A."/>
            <person name="Mondo S."/>
            <person name="Pangilinan J."/>
            <person name="Riley R."/>
            <person name="LaButti K."/>
            <person name="Andreopoulos B."/>
            <person name="Lipzen A."/>
            <person name="Chen C."/>
            <person name="Yan M."/>
            <person name="Daum C."/>
            <person name="Ng V."/>
            <person name="Clum A."/>
            <person name="Steindorff A."/>
            <person name="Ohm R.A."/>
            <person name="Martin F."/>
            <person name="Silar P."/>
            <person name="Natvig D.O."/>
            <person name="Lalanne C."/>
            <person name="Gautier V."/>
            <person name="Ament-Velasquez S.L."/>
            <person name="Kruys A."/>
            <person name="Hutchinson M.I."/>
            <person name="Powell A.J."/>
            <person name="Barry K."/>
            <person name="Miller A.N."/>
            <person name="Grigoriev I.V."/>
            <person name="Debuchy R."/>
            <person name="Gladieux P."/>
            <person name="Hiltunen Thoren M."/>
            <person name="Johannesson H."/>
        </authorList>
    </citation>
    <scope>NUCLEOTIDE SEQUENCE</scope>
    <source>
        <strain evidence="1">CBS 123565</strain>
    </source>
</reference>
<protein>
    <submittedName>
        <fullName evidence="1">Uncharacterized protein</fullName>
    </submittedName>
</protein>
<proteinExistence type="predicted"/>
<sequence>MPRWEDMRDDLFGAVVSVQPAMSKAQQDEVVEIMRSRGHDMGWNAIRMPGRRTLQNWDAETHEAVLVALVDRMKPSSNDWAAVVALLRPKGYTFSDGALM</sequence>
<comment type="caution">
    <text evidence="1">The sequence shown here is derived from an EMBL/GenBank/DDBJ whole genome shotgun (WGS) entry which is preliminary data.</text>
</comment>
<gene>
    <name evidence="1" type="ORF">BT67DRAFT_364566</name>
</gene>
<evidence type="ECO:0000313" key="2">
    <source>
        <dbReference type="Proteomes" id="UP001304895"/>
    </source>
</evidence>
<name>A0AAN6UH95_9PEZI</name>
<evidence type="ECO:0000313" key="1">
    <source>
        <dbReference type="EMBL" id="KAK4133008.1"/>
    </source>
</evidence>
<dbReference type="Proteomes" id="UP001304895">
    <property type="component" value="Unassembled WGS sequence"/>
</dbReference>
<accession>A0AAN6UH95</accession>
<feature type="non-terminal residue" evidence="1">
    <location>
        <position position="100"/>
    </location>
</feature>
<dbReference type="AlphaFoldDB" id="A0AAN6UH95"/>
<reference evidence="1" key="2">
    <citation type="submission" date="2023-05" db="EMBL/GenBank/DDBJ databases">
        <authorList>
            <consortium name="Lawrence Berkeley National Laboratory"/>
            <person name="Steindorff A."/>
            <person name="Hensen N."/>
            <person name="Bonometti L."/>
            <person name="Westerberg I."/>
            <person name="Brannstrom I.O."/>
            <person name="Guillou S."/>
            <person name="Cros-Aarteil S."/>
            <person name="Calhoun S."/>
            <person name="Haridas S."/>
            <person name="Kuo A."/>
            <person name="Mondo S."/>
            <person name="Pangilinan J."/>
            <person name="Riley R."/>
            <person name="Labutti K."/>
            <person name="Andreopoulos B."/>
            <person name="Lipzen A."/>
            <person name="Chen C."/>
            <person name="Yanf M."/>
            <person name="Daum C."/>
            <person name="Ng V."/>
            <person name="Clum A."/>
            <person name="Ohm R."/>
            <person name="Martin F."/>
            <person name="Silar P."/>
            <person name="Natvig D."/>
            <person name="Lalanne C."/>
            <person name="Gautier V."/>
            <person name="Ament-Velasquez S.L."/>
            <person name="Kruys A."/>
            <person name="Hutchinson M.I."/>
            <person name="Powell A.J."/>
            <person name="Barry K."/>
            <person name="Miller A.N."/>
            <person name="Grigoriev I.V."/>
            <person name="Debuchy R."/>
            <person name="Gladieux P."/>
            <person name="Thoren M.H."/>
            <person name="Johannesson H."/>
        </authorList>
    </citation>
    <scope>NUCLEOTIDE SEQUENCE</scope>
    <source>
        <strain evidence="1">CBS 123565</strain>
    </source>
</reference>
<keyword evidence="2" id="KW-1185">Reference proteome</keyword>